<accession>A0AAW0YJG9</accession>
<protein>
    <submittedName>
        <fullName evidence="3">Uncharacterized protein</fullName>
    </submittedName>
</protein>
<keyword evidence="2" id="KW-0732">Signal</keyword>
<organism evidence="3 4">
    <name type="scientific">Kwoniella newhampshirensis</name>
    <dbReference type="NCBI Taxonomy" id="1651941"/>
    <lineage>
        <taxon>Eukaryota</taxon>
        <taxon>Fungi</taxon>
        <taxon>Dikarya</taxon>
        <taxon>Basidiomycota</taxon>
        <taxon>Agaricomycotina</taxon>
        <taxon>Tremellomycetes</taxon>
        <taxon>Tremellales</taxon>
        <taxon>Cryptococcaceae</taxon>
        <taxon>Kwoniella</taxon>
    </lineage>
</organism>
<sequence>MPLILASLVFAAALAALPSTEPPDEAEYERYLSYLRTQREKRRKSRVSSGQGLLQGGCQDEKSKGERMSGGSNLDLSPHENPASHPSLSPSRPSSPTSVNLVPYPKPPPRARGRSQDPRPPIRTLSINIPPCSLAPLSHQSQSQNHHGVEPPRHARRSSSVPSCSSAGSSRNGSPTGSPKGFSSLL</sequence>
<feature type="region of interest" description="Disordered" evidence="1">
    <location>
        <begin position="37"/>
        <end position="186"/>
    </location>
</feature>
<feature type="signal peptide" evidence="2">
    <location>
        <begin position="1"/>
        <end position="15"/>
    </location>
</feature>
<proteinExistence type="predicted"/>
<dbReference type="Proteomes" id="UP001388673">
    <property type="component" value="Unassembled WGS sequence"/>
</dbReference>
<comment type="caution">
    <text evidence="3">The sequence shown here is derived from an EMBL/GenBank/DDBJ whole genome shotgun (WGS) entry which is preliminary data.</text>
</comment>
<evidence type="ECO:0000256" key="2">
    <source>
        <dbReference type="SAM" id="SignalP"/>
    </source>
</evidence>
<dbReference type="EMBL" id="JBCAWK010000009">
    <property type="protein sequence ID" value="KAK8849779.1"/>
    <property type="molecule type" value="Genomic_DNA"/>
</dbReference>
<feature type="compositionally biased region" description="Low complexity" evidence="1">
    <location>
        <begin position="83"/>
        <end position="98"/>
    </location>
</feature>
<reference evidence="3 4" key="1">
    <citation type="journal article" date="2024" name="bioRxiv">
        <title>Comparative genomics of Cryptococcus and Kwoniella reveals pathogenesis evolution and contrasting karyotype dynamics via intercentromeric recombination or chromosome fusion.</title>
        <authorList>
            <person name="Coelho M.A."/>
            <person name="David-Palma M."/>
            <person name="Shea T."/>
            <person name="Bowers K."/>
            <person name="McGinley-Smith S."/>
            <person name="Mohammad A.W."/>
            <person name="Gnirke A."/>
            <person name="Yurkov A.M."/>
            <person name="Nowrousian M."/>
            <person name="Sun S."/>
            <person name="Cuomo C.A."/>
            <person name="Heitman J."/>
        </authorList>
    </citation>
    <scope>NUCLEOTIDE SEQUENCE [LARGE SCALE GENOMIC DNA]</scope>
    <source>
        <strain evidence="3 4">CBS 13917</strain>
    </source>
</reference>
<dbReference type="AlphaFoldDB" id="A0AAW0YJG9"/>
<evidence type="ECO:0000313" key="3">
    <source>
        <dbReference type="EMBL" id="KAK8849779.1"/>
    </source>
</evidence>
<feature type="chain" id="PRO_5043441199" evidence="2">
    <location>
        <begin position="16"/>
        <end position="186"/>
    </location>
</feature>
<evidence type="ECO:0000256" key="1">
    <source>
        <dbReference type="SAM" id="MobiDB-lite"/>
    </source>
</evidence>
<evidence type="ECO:0000313" key="4">
    <source>
        <dbReference type="Proteomes" id="UP001388673"/>
    </source>
</evidence>
<gene>
    <name evidence="3" type="ORF">IAR55_005115</name>
</gene>
<feature type="compositionally biased region" description="Low complexity" evidence="1">
    <location>
        <begin position="158"/>
        <end position="174"/>
    </location>
</feature>
<keyword evidence="4" id="KW-1185">Reference proteome</keyword>
<dbReference type="GeneID" id="92182373"/>
<name>A0AAW0YJG9_9TREE</name>
<dbReference type="RefSeq" id="XP_066801667.1">
    <property type="nucleotide sequence ID" value="XM_066948208.1"/>
</dbReference>
<dbReference type="KEGG" id="kne:92182373"/>